<evidence type="ECO:0000313" key="4">
    <source>
        <dbReference type="Proteomes" id="UP000595703"/>
    </source>
</evidence>
<dbReference type="Gene3D" id="3.40.50.720">
    <property type="entry name" value="NAD(P)-binding Rossmann-like Domain"/>
    <property type="match status" value="1"/>
</dbReference>
<feature type="domain" description="NAD-dependent epimerase/dehydratase" evidence="2">
    <location>
        <begin position="88"/>
        <end position="217"/>
    </location>
</feature>
<accession>A0A7U3VSI4</accession>
<organism evidence="3 4">
    <name type="scientific">Actinacidiphila reveromycinica</name>
    <dbReference type="NCBI Taxonomy" id="659352"/>
    <lineage>
        <taxon>Bacteria</taxon>
        <taxon>Bacillati</taxon>
        <taxon>Actinomycetota</taxon>
        <taxon>Actinomycetes</taxon>
        <taxon>Kitasatosporales</taxon>
        <taxon>Streptomycetaceae</taxon>
        <taxon>Actinacidiphila</taxon>
    </lineage>
</organism>
<evidence type="ECO:0000256" key="1">
    <source>
        <dbReference type="SAM" id="MobiDB-lite"/>
    </source>
</evidence>
<dbReference type="EMBL" id="AP018365">
    <property type="protein sequence ID" value="BBB01916.1"/>
    <property type="molecule type" value="Genomic_DNA"/>
</dbReference>
<reference evidence="3 4" key="2">
    <citation type="journal article" date="2011" name="J. Antibiot.">
        <title>Furaquinocins I and J: novel polyketide isoprenoid hybrid compounds from Streptomyces reveromyceticus SN-593.</title>
        <authorList>
            <person name="Panthee S."/>
            <person name="Takahashi S."/>
            <person name="Takagi H."/>
            <person name="Nogawa T."/>
            <person name="Oowada E."/>
            <person name="Uramoto M."/>
            <person name="Osada H."/>
        </authorList>
    </citation>
    <scope>NUCLEOTIDE SEQUENCE [LARGE SCALE GENOMIC DNA]</scope>
    <source>
        <strain evidence="3 4">SN-593</strain>
    </source>
</reference>
<feature type="region of interest" description="Disordered" evidence="1">
    <location>
        <begin position="110"/>
        <end position="131"/>
    </location>
</feature>
<keyword evidence="4" id="KW-1185">Reference proteome</keyword>
<protein>
    <submittedName>
        <fullName evidence="3">Putative reductase</fullName>
    </submittedName>
</protein>
<gene>
    <name evidence="3" type="ORF">RVR_9549</name>
</gene>
<dbReference type="InterPro" id="IPR036291">
    <property type="entry name" value="NAD(P)-bd_dom_sf"/>
</dbReference>
<reference evidence="3 4" key="3">
    <citation type="journal article" date="2011" name="Nat. Chem. Biol.">
        <title>Reveromycin A biosynthesis uses RevG and RevJ for stereospecific spiroacetal formation.</title>
        <authorList>
            <person name="Takahashi S."/>
            <person name="Toyoda A."/>
            <person name="Sekiyama Y."/>
            <person name="Takagi H."/>
            <person name="Nogawa T."/>
            <person name="Uramoto M."/>
            <person name="Suzuki R."/>
            <person name="Koshino H."/>
            <person name="Kumano T."/>
            <person name="Panthee S."/>
            <person name="Dairi T."/>
            <person name="Ishikawa J."/>
            <person name="Ikeda H."/>
            <person name="Sakaki Y."/>
            <person name="Osada H."/>
        </authorList>
    </citation>
    <scope>NUCLEOTIDE SEQUENCE [LARGE SCALE GENOMIC DNA]</scope>
    <source>
        <strain evidence="3 4">SN-593</strain>
    </source>
</reference>
<evidence type="ECO:0000313" key="3">
    <source>
        <dbReference type="EMBL" id="BBB01916.1"/>
    </source>
</evidence>
<dbReference type="PANTHER" id="PTHR48079:SF6">
    <property type="entry name" value="NAD(P)-BINDING DOMAIN-CONTAINING PROTEIN-RELATED"/>
    <property type="match status" value="1"/>
</dbReference>
<name>A0A7U3VSI4_9ACTN</name>
<reference evidence="3 4" key="1">
    <citation type="journal article" date="2010" name="J. Bacteriol.">
        <title>Biochemical characterization of a novel indole prenyltransferase from Streptomyces sp. SN-593.</title>
        <authorList>
            <person name="Takahashi S."/>
            <person name="Takagi H."/>
            <person name="Toyoda A."/>
            <person name="Uramoto M."/>
            <person name="Nogawa T."/>
            <person name="Ueki M."/>
            <person name="Sakaki Y."/>
            <person name="Osada H."/>
        </authorList>
    </citation>
    <scope>NUCLEOTIDE SEQUENCE [LARGE SCALE GENOMIC DNA]</scope>
    <source>
        <strain evidence="3 4">SN-593</strain>
    </source>
</reference>
<dbReference type="InterPro" id="IPR001509">
    <property type="entry name" value="Epimerase_deHydtase"/>
</dbReference>
<proteinExistence type="predicted"/>
<dbReference type="KEGG" id="arev:RVR_9549"/>
<dbReference type="GO" id="GO:0004029">
    <property type="term" value="F:aldehyde dehydrogenase (NAD+) activity"/>
    <property type="evidence" value="ECO:0007669"/>
    <property type="project" value="TreeGrafter"/>
</dbReference>
<reference evidence="3 4" key="4">
    <citation type="journal article" date="2020" name="Sci. Rep.">
        <title>beta-carboline chemical signals induce reveromycin production through a LuxR family regulator in Streptomyces sp. SN-593.</title>
        <authorList>
            <person name="Panthee S."/>
            <person name="Kito N."/>
            <person name="Hayashi T."/>
            <person name="Shimizu T."/>
            <person name="Ishikawa J."/>
            <person name="Hamamoto H."/>
            <person name="Osada H."/>
            <person name="Takahashi S."/>
        </authorList>
    </citation>
    <scope>NUCLEOTIDE SEQUENCE [LARGE SCALE GENOMIC DNA]</scope>
    <source>
        <strain evidence="3 4">SN-593</strain>
    </source>
</reference>
<dbReference type="AlphaFoldDB" id="A0A7U3VSI4"/>
<dbReference type="InterPro" id="IPR051783">
    <property type="entry name" value="NAD(P)-dependent_oxidoreduct"/>
</dbReference>
<dbReference type="Pfam" id="PF01370">
    <property type="entry name" value="Epimerase"/>
    <property type="match status" value="1"/>
</dbReference>
<evidence type="ECO:0000259" key="2">
    <source>
        <dbReference type="Pfam" id="PF01370"/>
    </source>
</evidence>
<sequence length="345" mass="36963">MRSVLVLGGTVFVGRALVDAAVGRGWRVSAFTNEPDPVLPPAVEHLLGDRTDPRTLDVLRGREWDCVVDTWAGRAEAVRDTVALLRDTVGRYGYVSTLMAHQWPVAERPLRESSPLRPASPGGRTEGYPARKAAGERAVAEGFGDRAVVARPGLVLGPHERPGRLPRWLLRHRAAGPGEALLAPGRPGRRIQYVDARDLAGWLLDALEGAVAGAYNLACPAGHATMGGLMEACAEATGSAARPEWVPEPWLLSAGARSWTELPVWVPEEGDGAALYDLDVSAALSAGFTPRPLAETVADTWDWLAGVAPGDLDRAVRRADWITPEREAALLEGWAADRARSPRAS</sequence>
<dbReference type="PANTHER" id="PTHR48079">
    <property type="entry name" value="PROTEIN YEEZ"/>
    <property type="match status" value="1"/>
</dbReference>
<dbReference type="GO" id="GO:0005737">
    <property type="term" value="C:cytoplasm"/>
    <property type="evidence" value="ECO:0007669"/>
    <property type="project" value="TreeGrafter"/>
</dbReference>
<dbReference type="Proteomes" id="UP000595703">
    <property type="component" value="Chromosome"/>
</dbReference>
<dbReference type="SUPFAM" id="SSF51735">
    <property type="entry name" value="NAD(P)-binding Rossmann-fold domains"/>
    <property type="match status" value="1"/>
</dbReference>
<dbReference type="RefSeq" id="WP_237405141.1">
    <property type="nucleotide sequence ID" value="NZ_AP018365.1"/>
</dbReference>